<dbReference type="Proteomes" id="UP000683507">
    <property type="component" value="Chromosome"/>
</dbReference>
<keyword evidence="3" id="KW-1185">Reference proteome</keyword>
<protein>
    <recommendedName>
        <fullName evidence="1">N-acetyltransferase domain-containing protein</fullName>
    </recommendedName>
</protein>
<feature type="domain" description="N-acetyltransferase" evidence="1">
    <location>
        <begin position="20"/>
        <end position="208"/>
    </location>
</feature>
<gene>
    <name evidence="2" type="ORF">CRYO30217_01044</name>
</gene>
<dbReference type="InterPro" id="IPR000182">
    <property type="entry name" value="GNAT_dom"/>
</dbReference>
<dbReference type="SUPFAM" id="SSF55729">
    <property type="entry name" value="Acyl-CoA N-acyltransferases (Nat)"/>
    <property type="match status" value="1"/>
</dbReference>
<dbReference type="KEGG" id="ptan:CRYO30217_01044"/>
<sequence>MKVKVRRASREDCDFIAKLIFFAESTGAEITSYEKMFESSAEELVPAFAKMLDNPSKGHPLTYKSYMIGEVNGECAGGLSAYVEGEFGGSNHMMTGALMNAFDRKDVQKAFKFLAENKDVQIEKRKGNLQLDCVGTLSKFAGMGVFSSLLSFVENDFKAKGGGTVEIQVWKKNEHAIRVYAKKGYRIFDEKIGVNDPSNGKVLMEKEL</sequence>
<reference evidence="2" key="1">
    <citation type="submission" date="2021-04" db="EMBL/GenBank/DDBJ databases">
        <authorList>
            <person name="Rodrigo-Torres L."/>
            <person name="Arahal R. D."/>
            <person name="Lucena T."/>
        </authorList>
    </citation>
    <scope>NUCLEOTIDE SEQUENCE</scope>
    <source>
        <strain evidence="2">AS29M-1</strain>
    </source>
</reference>
<dbReference type="Gene3D" id="3.40.630.30">
    <property type="match status" value="1"/>
</dbReference>
<organism evidence="2 3">
    <name type="scientific">Parvicella tangerina</name>
    <dbReference type="NCBI Taxonomy" id="2829795"/>
    <lineage>
        <taxon>Bacteria</taxon>
        <taxon>Pseudomonadati</taxon>
        <taxon>Bacteroidota</taxon>
        <taxon>Flavobacteriia</taxon>
        <taxon>Flavobacteriales</taxon>
        <taxon>Parvicellaceae</taxon>
        <taxon>Parvicella</taxon>
    </lineage>
</organism>
<dbReference type="Pfam" id="PF00583">
    <property type="entry name" value="Acetyltransf_1"/>
    <property type="match status" value="1"/>
</dbReference>
<evidence type="ECO:0000313" key="3">
    <source>
        <dbReference type="Proteomes" id="UP000683507"/>
    </source>
</evidence>
<dbReference type="AlphaFoldDB" id="A0A916JLP9"/>
<dbReference type="GO" id="GO:0016747">
    <property type="term" value="F:acyltransferase activity, transferring groups other than amino-acyl groups"/>
    <property type="evidence" value="ECO:0007669"/>
    <property type="project" value="InterPro"/>
</dbReference>
<name>A0A916JLP9_9FLAO</name>
<dbReference type="PROSITE" id="PS51186">
    <property type="entry name" value="GNAT"/>
    <property type="match status" value="1"/>
</dbReference>
<accession>A0A916JLP9</accession>
<evidence type="ECO:0000259" key="1">
    <source>
        <dbReference type="PROSITE" id="PS51186"/>
    </source>
</evidence>
<dbReference type="RefSeq" id="WP_258541263.1">
    <property type="nucleotide sequence ID" value="NZ_OU015584.1"/>
</dbReference>
<dbReference type="InterPro" id="IPR016181">
    <property type="entry name" value="Acyl_CoA_acyltransferase"/>
</dbReference>
<evidence type="ECO:0000313" key="2">
    <source>
        <dbReference type="EMBL" id="CAG5079743.1"/>
    </source>
</evidence>
<proteinExistence type="predicted"/>
<dbReference type="EMBL" id="OU015584">
    <property type="protein sequence ID" value="CAG5079743.1"/>
    <property type="molecule type" value="Genomic_DNA"/>
</dbReference>